<evidence type="ECO:0000256" key="5">
    <source>
        <dbReference type="SAM" id="SignalP"/>
    </source>
</evidence>
<evidence type="ECO:0000313" key="7">
    <source>
        <dbReference type="EMBL" id="PYE15354.1"/>
    </source>
</evidence>
<evidence type="ECO:0000256" key="3">
    <source>
        <dbReference type="ARBA" id="ARBA00022801"/>
    </source>
</evidence>
<feature type="signal peptide" evidence="5">
    <location>
        <begin position="1"/>
        <end position="39"/>
    </location>
</feature>
<dbReference type="InterPro" id="IPR000064">
    <property type="entry name" value="NLP_P60_dom"/>
</dbReference>
<dbReference type="AlphaFoldDB" id="A0A318RYD2"/>
<gene>
    <name evidence="7" type="ORF">DFR67_11013</name>
</gene>
<evidence type="ECO:0000313" key="8">
    <source>
        <dbReference type="Proteomes" id="UP000247591"/>
    </source>
</evidence>
<dbReference type="GO" id="GO:0006508">
    <property type="term" value="P:proteolysis"/>
    <property type="evidence" value="ECO:0007669"/>
    <property type="project" value="UniProtKB-KW"/>
</dbReference>
<keyword evidence="8" id="KW-1185">Reference proteome</keyword>
<feature type="chain" id="PRO_5016268330" evidence="5">
    <location>
        <begin position="40"/>
        <end position="192"/>
    </location>
</feature>
<dbReference type="GO" id="GO:0008234">
    <property type="term" value="F:cysteine-type peptidase activity"/>
    <property type="evidence" value="ECO:0007669"/>
    <property type="project" value="UniProtKB-KW"/>
</dbReference>
<dbReference type="PROSITE" id="PS51935">
    <property type="entry name" value="NLPC_P60"/>
    <property type="match status" value="1"/>
</dbReference>
<dbReference type="EMBL" id="QJSP01000010">
    <property type="protein sequence ID" value="PYE15354.1"/>
    <property type="molecule type" value="Genomic_DNA"/>
</dbReference>
<accession>A0A318RYD2</accession>
<evidence type="ECO:0000256" key="1">
    <source>
        <dbReference type="ARBA" id="ARBA00007074"/>
    </source>
</evidence>
<name>A0A318RYD2_WILLI</name>
<dbReference type="OrthoDB" id="5177647at2"/>
<proteinExistence type="inferred from homology"/>
<keyword evidence="5" id="KW-0732">Signal</keyword>
<dbReference type="Proteomes" id="UP000247591">
    <property type="component" value="Unassembled WGS sequence"/>
</dbReference>
<organism evidence="7 8">
    <name type="scientific">Williamsia limnetica</name>
    <dbReference type="NCBI Taxonomy" id="882452"/>
    <lineage>
        <taxon>Bacteria</taxon>
        <taxon>Bacillati</taxon>
        <taxon>Actinomycetota</taxon>
        <taxon>Actinomycetes</taxon>
        <taxon>Mycobacteriales</taxon>
        <taxon>Nocardiaceae</taxon>
        <taxon>Williamsia</taxon>
    </lineage>
</organism>
<keyword evidence="3" id="KW-0378">Hydrolase</keyword>
<comment type="caution">
    <text evidence="7">The sequence shown here is derived from an EMBL/GenBank/DDBJ whole genome shotgun (WGS) entry which is preliminary data.</text>
</comment>
<evidence type="ECO:0000256" key="2">
    <source>
        <dbReference type="ARBA" id="ARBA00022670"/>
    </source>
</evidence>
<feature type="domain" description="NlpC/P60" evidence="6">
    <location>
        <begin position="79"/>
        <end position="192"/>
    </location>
</feature>
<dbReference type="Gene3D" id="3.90.1720.10">
    <property type="entry name" value="endopeptidase domain like (from Nostoc punctiforme)"/>
    <property type="match status" value="1"/>
</dbReference>
<dbReference type="InterPro" id="IPR038765">
    <property type="entry name" value="Papain-like_cys_pep_sf"/>
</dbReference>
<evidence type="ECO:0000256" key="4">
    <source>
        <dbReference type="ARBA" id="ARBA00022807"/>
    </source>
</evidence>
<dbReference type="InterPro" id="IPR051794">
    <property type="entry name" value="PG_Endopeptidase_C40"/>
</dbReference>
<dbReference type="SUPFAM" id="SSF54001">
    <property type="entry name" value="Cysteine proteinases"/>
    <property type="match status" value="1"/>
</dbReference>
<sequence>MAKHRLQQPNRGMKSARGALIAGSITLGAMGMAAAPAMAAPIAIPGVGTFDIPGVTEGQIPNELKPQNFLPQAAAPQAKPVGQIAADAAVSKIGSPYVYGAAGPDAFDCSGLVYWSHQQAGQNIPRDSYGQLGGGTSVSAADAQPGDVVIYNGGGHAGIYIGGGQVVHSSTEGVPVAKMGLHDQSVLDIRRY</sequence>
<dbReference type="RefSeq" id="WP_110470717.1">
    <property type="nucleotide sequence ID" value="NZ_QJSP01000010.1"/>
</dbReference>
<keyword evidence="4" id="KW-0788">Thiol protease</keyword>
<dbReference type="PANTHER" id="PTHR47359:SF3">
    <property type="entry name" value="NLP_P60 DOMAIN-CONTAINING PROTEIN-RELATED"/>
    <property type="match status" value="1"/>
</dbReference>
<keyword evidence="2" id="KW-0645">Protease</keyword>
<dbReference type="Pfam" id="PF00877">
    <property type="entry name" value="NLPC_P60"/>
    <property type="match status" value="1"/>
</dbReference>
<reference evidence="7 8" key="1">
    <citation type="submission" date="2018-06" db="EMBL/GenBank/DDBJ databases">
        <title>Genomic Encyclopedia of Type Strains, Phase IV (KMG-IV): sequencing the most valuable type-strain genomes for metagenomic binning, comparative biology and taxonomic classification.</title>
        <authorList>
            <person name="Goeker M."/>
        </authorList>
    </citation>
    <scope>NUCLEOTIDE SEQUENCE [LARGE SCALE GENOMIC DNA]</scope>
    <source>
        <strain evidence="7 8">DSM 45521</strain>
    </source>
</reference>
<comment type="similarity">
    <text evidence="1">Belongs to the peptidase C40 family.</text>
</comment>
<protein>
    <submittedName>
        <fullName evidence="7">NlpC/P60 family protein</fullName>
    </submittedName>
</protein>
<evidence type="ECO:0000259" key="6">
    <source>
        <dbReference type="PROSITE" id="PS51935"/>
    </source>
</evidence>
<dbReference type="PANTHER" id="PTHR47359">
    <property type="entry name" value="PEPTIDOGLYCAN DL-ENDOPEPTIDASE CWLO"/>
    <property type="match status" value="1"/>
</dbReference>